<name>C7RUJ2_ACCRE</name>
<dbReference type="EMBL" id="CP001715">
    <property type="protein sequence ID" value="ACV35044.1"/>
    <property type="molecule type" value="Genomic_DNA"/>
</dbReference>
<evidence type="ECO:0000256" key="1">
    <source>
        <dbReference type="SAM" id="MobiDB-lite"/>
    </source>
</evidence>
<gene>
    <name evidence="2" type="ordered locus">CAP2UW1_1737</name>
</gene>
<reference evidence="2" key="1">
    <citation type="submission" date="2009-08" db="EMBL/GenBank/DDBJ databases">
        <authorList>
            <consortium name="US DOE Joint Genome Institute"/>
            <person name="Lucas S."/>
            <person name="Copeland A."/>
            <person name="Lapidus A."/>
            <person name="Glavina del Rio T."/>
            <person name="Dalin E."/>
            <person name="Tice H."/>
            <person name="Bruce D."/>
            <person name="Barry K."/>
            <person name="Pitluck S."/>
            <person name="Lowry S."/>
            <person name="Larimer F."/>
            <person name="Land M."/>
            <person name="Hauser L."/>
            <person name="Kyrpides N."/>
            <person name="Ivanova N."/>
            <person name="McMahon K.D."/>
            <person name="Hugenholtz P."/>
        </authorList>
    </citation>
    <scope>NUCLEOTIDE SEQUENCE</scope>
    <source>
        <strain evidence="2">UW-1</strain>
    </source>
</reference>
<evidence type="ECO:0000313" key="2">
    <source>
        <dbReference type="EMBL" id="ACV35044.1"/>
    </source>
</evidence>
<feature type="compositionally biased region" description="Basic and acidic residues" evidence="1">
    <location>
        <begin position="42"/>
        <end position="55"/>
    </location>
</feature>
<sequence length="55" mass="6192">MSSRKNQLTKQYREALANHDRAQIRVMLMPAPDQAAGVGVAADRDRDDRWHASSV</sequence>
<accession>C7RUJ2</accession>
<reference evidence="2" key="2">
    <citation type="submission" date="2009-09" db="EMBL/GenBank/DDBJ databases">
        <title>Complete sequence of chromosome of Candidatus Accumulibacter phosphatis clade IIA str. UW-1.</title>
        <authorList>
            <consortium name="US DOE Joint Genome Institute"/>
            <person name="Martin H.G."/>
            <person name="Ivanova N."/>
            <person name="Kunin V."/>
            <person name="Warnecke F."/>
            <person name="Barry K."/>
            <person name="He S."/>
            <person name="Salamov A."/>
            <person name="Szeto E."/>
            <person name="Dalin E."/>
            <person name="Pangilinan J.L."/>
            <person name="Lapidus A."/>
            <person name="Lowry S."/>
            <person name="Kyrpides N.C."/>
            <person name="McMahon K.D."/>
            <person name="Hugenholtz P."/>
        </authorList>
    </citation>
    <scope>NUCLEOTIDE SEQUENCE [LARGE SCALE GENOMIC DNA]</scope>
    <source>
        <strain evidence="2">UW-1</strain>
    </source>
</reference>
<dbReference type="KEGG" id="app:CAP2UW1_1737"/>
<protein>
    <submittedName>
        <fullName evidence="2">Uncharacterized protein</fullName>
    </submittedName>
</protein>
<feature type="region of interest" description="Disordered" evidence="1">
    <location>
        <begin position="36"/>
        <end position="55"/>
    </location>
</feature>
<organism evidence="2">
    <name type="scientific">Accumulibacter regalis</name>
    <dbReference type="NCBI Taxonomy" id="522306"/>
    <lineage>
        <taxon>Bacteria</taxon>
        <taxon>Pseudomonadati</taxon>
        <taxon>Pseudomonadota</taxon>
        <taxon>Betaproteobacteria</taxon>
        <taxon>Candidatus Accumulibacter</taxon>
    </lineage>
</organism>
<proteinExistence type="predicted"/>
<dbReference type="HOGENOM" id="CLU_3021209_0_0_4"/>
<dbReference type="AlphaFoldDB" id="C7RUJ2"/>